<dbReference type="GO" id="GO:0006906">
    <property type="term" value="P:vesicle fusion"/>
    <property type="evidence" value="ECO:0007669"/>
    <property type="project" value="TreeGrafter"/>
</dbReference>
<dbReference type="SMART" id="SM00397">
    <property type="entry name" value="t_SNARE"/>
    <property type="match status" value="1"/>
</dbReference>
<accession>A0A8H3X5D9</accession>
<dbReference type="InterPro" id="IPR010989">
    <property type="entry name" value="SNARE"/>
</dbReference>
<dbReference type="PANTHER" id="PTHR19957:SF307">
    <property type="entry name" value="PROTEIN SSO1-RELATED"/>
    <property type="match status" value="1"/>
</dbReference>
<dbReference type="GO" id="GO:0012505">
    <property type="term" value="C:endomembrane system"/>
    <property type="evidence" value="ECO:0007669"/>
    <property type="project" value="TreeGrafter"/>
</dbReference>
<dbReference type="SUPFAM" id="SSF47661">
    <property type="entry name" value="t-snare proteins"/>
    <property type="match status" value="1"/>
</dbReference>
<protein>
    <submittedName>
        <fullName evidence="9">t-SNARE</fullName>
    </submittedName>
</protein>
<dbReference type="GO" id="GO:0005484">
    <property type="term" value="F:SNAP receptor activity"/>
    <property type="evidence" value="ECO:0007669"/>
    <property type="project" value="TreeGrafter"/>
</dbReference>
<dbReference type="GO" id="GO:0031201">
    <property type="term" value="C:SNARE complex"/>
    <property type="evidence" value="ECO:0007669"/>
    <property type="project" value="TreeGrafter"/>
</dbReference>
<comment type="subcellular location">
    <subcellularLocation>
        <location evidence="1">Membrane</location>
        <topology evidence="1">Single-pass type IV membrane protein</topology>
    </subcellularLocation>
</comment>
<feature type="coiled-coil region" evidence="6">
    <location>
        <begin position="180"/>
        <end position="207"/>
    </location>
</feature>
<evidence type="ECO:0000313" key="9">
    <source>
        <dbReference type="EMBL" id="KAF0402740.1"/>
    </source>
</evidence>
<evidence type="ECO:0000313" key="10">
    <source>
        <dbReference type="Proteomes" id="UP000439903"/>
    </source>
</evidence>
<proteinExistence type="inferred from homology"/>
<comment type="similarity">
    <text evidence="2">Belongs to the syntaxin family.</text>
</comment>
<evidence type="ECO:0000256" key="5">
    <source>
        <dbReference type="ARBA" id="ARBA00023136"/>
    </source>
</evidence>
<dbReference type="InterPro" id="IPR000727">
    <property type="entry name" value="T_SNARE_dom"/>
</dbReference>
<dbReference type="PANTHER" id="PTHR19957">
    <property type="entry name" value="SYNTAXIN"/>
    <property type="match status" value="1"/>
</dbReference>
<keyword evidence="10" id="KW-1185">Reference proteome</keyword>
<gene>
    <name evidence="9" type="ORF">F8M41_009382</name>
</gene>
<comment type="caution">
    <text evidence="9">The sequence shown here is derived from an EMBL/GenBank/DDBJ whole genome shotgun (WGS) entry which is preliminary data.</text>
</comment>
<evidence type="ECO:0000256" key="4">
    <source>
        <dbReference type="ARBA" id="ARBA00022989"/>
    </source>
</evidence>
<dbReference type="GO" id="GO:0006886">
    <property type="term" value="P:intracellular protein transport"/>
    <property type="evidence" value="ECO:0007669"/>
    <property type="project" value="TreeGrafter"/>
</dbReference>
<dbReference type="InterPro" id="IPR006011">
    <property type="entry name" value="Syntaxin_N"/>
</dbReference>
<dbReference type="Gene3D" id="1.20.58.70">
    <property type="match status" value="1"/>
</dbReference>
<keyword evidence="6" id="KW-0175">Coiled coil</keyword>
<dbReference type="GO" id="GO:0005886">
    <property type="term" value="C:plasma membrane"/>
    <property type="evidence" value="ECO:0007669"/>
    <property type="project" value="TreeGrafter"/>
</dbReference>
<dbReference type="GO" id="GO:0048278">
    <property type="term" value="P:vesicle docking"/>
    <property type="evidence" value="ECO:0007669"/>
    <property type="project" value="TreeGrafter"/>
</dbReference>
<dbReference type="Pfam" id="PF05739">
    <property type="entry name" value="SNARE"/>
    <property type="match status" value="1"/>
</dbReference>
<dbReference type="PROSITE" id="PS50192">
    <property type="entry name" value="T_SNARE"/>
    <property type="match status" value="1"/>
</dbReference>
<reference evidence="9 10" key="1">
    <citation type="journal article" date="2019" name="Environ. Microbiol.">
        <title>At the nexus of three kingdoms: the genome of the mycorrhizal fungus Gigaspora margarita provides insights into plant, endobacterial and fungal interactions.</title>
        <authorList>
            <person name="Venice F."/>
            <person name="Ghignone S."/>
            <person name="Salvioli di Fossalunga A."/>
            <person name="Amselem J."/>
            <person name="Novero M."/>
            <person name="Xianan X."/>
            <person name="Sedzielewska Toro K."/>
            <person name="Morin E."/>
            <person name="Lipzen A."/>
            <person name="Grigoriev I.V."/>
            <person name="Henrissat B."/>
            <person name="Martin F.M."/>
            <person name="Bonfante P."/>
        </authorList>
    </citation>
    <scope>NUCLEOTIDE SEQUENCE [LARGE SCALE GENOMIC DNA]</scope>
    <source>
        <strain evidence="9 10">BEG34</strain>
    </source>
</reference>
<evidence type="ECO:0000259" key="8">
    <source>
        <dbReference type="PROSITE" id="PS50192"/>
    </source>
</evidence>
<dbReference type="GO" id="GO:0006887">
    <property type="term" value="P:exocytosis"/>
    <property type="evidence" value="ECO:0007669"/>
    <property type="project" value="TreeGrafter"/>
</dbReference>
<evidence type="ECO:0000256" key="1">
    <source>
        <dbReference type="ARBA" id="ARBA00004211"/>
    </source>
</evidence>
<dbReference type="Proteomes" id="UP000439903">
    <property type="component" value="Unassembled WGS sequence"/>
</dbReference>
<dbReference type="InterPro" id="IPR045242">
    <property type="entry name" value="Syntaxin"/>
</dbReference>
<evidence type="ECO:0000256" key="2">
    <source>
        <dbReference type="ARBA" id="ARBA00009063"/>
    </source>
</evidence>
<evidence type="ECO:0000256" key="7">
    <source>
        <dbReference type="SAM" id="Phobius"/>
    </source>
</evidence>
<feature type="domain" description="T-SNARE coiled-coil homology" evidence="8">
    <location>
        <begin position="170"/>
        <end position="232"/>
    </location>
</feature>
<keyword evidence="4 7" id="KW-1133">Transmembrane helix</keyword>
<name>A0A8H3X5D9_GIGMA</name>
<dbReference type="GO" id="GO:0000149">
    <property type="term" value="F:SNARE binding"/>
    <property type="evidence" value="ECO:0007669"/>
    <property type="project" value="TreeGrafter"/>
</dbReference>
<dbReference type="Pfam" id="PF00804">
    <property type="entry name" value="Syntaxin"/>
    <property type="match status" value="1"/>
</dbReference>
<sequence length="294" mass="33531">MAHSSSSNDVGQYLDKTEAVEKNIDIIRANISRIKELQTLILGSTLIQREESYRKERDGLINETRTLIFENKDRIKQFEYENSRLHISDPNYELHKRRHEFLREKLTNAVSEYQDVANAYIRQQEDRMARQYKIVNPNATQKEVDNYMKNPTQPVFQQAMLRTGEAHSVLDQVKKRHEDIKNIELTIAELAALLKELHLQAEEQDQNIVQIGENTEKVANNLGKANGNLNIAHLHAISARKKKWICLGILVVIAVILIAVVIVKIPRPNSNSSSSTPIYTTVTSSPNPTAISMV</sequence>
<dbReference type="OrthoDB" id="10255013at2759"/>
<dbReference type="AlphaFoldDB" id="A0A8H3X5D9"/>
<feature type="transmembrane region" description="Helical" evidence="7">
    <location>
        <begin position="244"/>
        <end position="265"/>
    </location>
</feature>
<organism evidence="9 10">
    <name type="scientific">Gigaspora margarita</name>
    <dbReference type="NCBI Taxonomy" id="4874"/>
    <lineage>
        <taxon>Eukaryota</taxon>
        <taxon>Fungi</taxon>
        <taxon>Fungi incertae sedis</taxon>
        <taxon>Mucoromycota</taxon>
        <taxon>Glomeromycotina</taxon>
        <taxon>Glomeromycetes</taxon>
        <taxon>Diversisporales</taxon>
        <taxon>Gigasporaceae</taxon>
        <taxon>Gigaspora</taxon>
    </lineage>
</organism>
<keyword evidence="3 7" id="KW-0812">Transmembrane</keyword>
<keyword evidence="5 7" id="KW-0472">Membrane</keyword>
<dbReference type="EMBL" id="WTPW01002006">
    <property type="protein sequence ID" value="KAF0402740.1"/>
    <property type="molecule type" value="Genomic_DNA"/>
</dbReference>
<evidence type="ECO:0000256" key="6">
    <source>
        <dbReference type="SAM" id="Coils"/>
    </source>
</evidence>
<evidence type="ECO:0000256" key="3">
    <source>
        <dbReference type="ARBA" id="ARBA00022692"/>
    </source>
</evidence>